<dbReference type="GO" id="GO:0180022">
    <property type="term" value="C:RQC-trigger complex"/>
    <property type="evidence" value="ECO:0007669"/>
    <property type="project" value="InterPro"/>
</dbReference>
<feature type="compositionally biased region" description="Acidic residues" evidence="1">
    <location>
        <begin position="321"/>
        <end position="330"/>
    </location>
</feature>
<evidence type="ECO:0000313" key="4">
    <source>
        <dbReference type="Proteomes" id="UP001214628"/>
    </source>
</evidence>
<evidence type="ECO:0000259" key="2">
    <source>
        <dbReference type="Pfam" id="PF06221"/>
    </source>
</evidence>
<feature type="region of interest" description="Disordered" evidence="1">
    <location>
        <begin position="245"/>
        <end position="330"/>
    </location>
</feature>
<sequence>MEKQLGSLLGLDEQTVAEQVVPYLATHQTPQALRLYLRDLVGTSSEANNITEKYVQTRFPEQKASSSSTNAPQITHETQDKVSNLASSHTKTQANSPRKSHAKPVKLNPRNVTAALAATETNTPRNLPPTKEMKELDMAFSMLSVDPSSSDATVFAPSVPRVCLCQGSKHALAEHLRLCTSCGLILCAALRPVPVSPYSQCPSCQVSPIASPQIKTQIIAQLVRQREQLALDQQQKEIERRAELQNNRYAETPFPTLEGSTADLSAKSTEKKPNRVLHLDMKTHKVTVTRAKNKSAPSASKSDPISSDFNKSNGTITTAEDGSELIHDEDDDGFREHHVHSQTIHDRHPTESWAALSMHPLHYIEKPDRPPMREPISSERITAIPDLASLIKKQPPGSSAETQRRNRNAKIASGVARAQKRKSGKPSQGHRHS</sequence>
<reference evidence="3" key="1">
    <citation type="submission" date="2023-02" db="EMBL/GenBank/DDBJ databases">
        <title>Mating type loci evolution in Malassezia.</title>
        <authorList>
            <person name="Coelho M.A."/>
        </authorList>
    </citation>
    <scope>NUCLEOTIDE SEQUENCE</scope>
    <source>
        <strain evidence="3">CBS 14136</strain>
    </source>
</reference>
<dbReference type="GO" id="GO:0005634">
    <property type="term" value="C:nucleus"/>
    <property type="evidence" value="ECO:0007669"/>
    <property type="project" value="InterPro"/>
</dbReference>
<organism evidence="3 4">
    <name type="scientific">Malassezia psittaci</name>
    <dbReference type="NCBI Taxonomy" id="1821823"/>
    <lineage>
        <taxon>Eukaryota</taxon>
        <taxon>Fungi</taxon>
        <taxon>Dikarya</taxon>
        <taxon>Basidiomycota</taxon>
        <taxon>Ustilaginomycotina</taxon>
        <taxon>Malasseziomycetes</taxon>
        <taxon>Malasseziales</taxon>
        <taxon>Malasseziaceae</taxon>
        <taxon>Malassezia</taxon>
    </lineage>
</organism>
<feature type="compositionally biased region" description="Basic and acidic residues" evidence="1">
    <location>
        <begin position="268"/>
        <end position="283"/>
    </location>
</feature>
<feature type="compositionally biased region" description="Basic residues" evidence="1">
    <location>
        <begin position="284"/>
        <end position="293"/>
    </location>
</feature>
<evidence type="ECO:0000256" key="1">
    <source>
        <dbReference type="SAM" id="MobiDB-lite"/>
    </source>
</evidence>
<dbReference type="GO" id="GO:0072344">
    <property type="term" value="P:rescue of stalled ribosome"/>
    <property type="evidence" value="ECO:0007669"/>
    <property type="project" value="InterPro"/>
</dbReference>
<feature type="region of interest" description="Disordered" evidence="1">
    <location>
        <begin position="58"/>
        <end position="104"/>
    </location>
</feature>
<feature type="compositionally biased region" description="Low complexity" evidence="1">
    <location>
        <begin position="294"/>
        <end position="308"/>
    </location>
</feature>
<keyword evidence="4" id="KW-1185">Reference proteome</keyword>
<feature type="compositionally biased region" description="Polar residues" evidence="1">
    <location>
        <begin position="309"/>
        <end position="320"/>
    </location>
</feature>
<dbReference type="EMBL" id="CP118376">
    <property type="protein sequence ID" value="WFD43438.1"/>
    <property type="molecule type" value="Genomic_DNA"/>
</dbReference>
<feature type="region of interest" description="Disordered" evidence="1">
    <location>
        <begin position="389"/>
        <end position="433"/>
    </location>
</feature>
<evidence type="ECO:0000313" key="3">
    <source>
        <dbReference type="EMBL" id="WFD43438.1"/>
    </source>
</evidence>
<dbReference type="GO" id="GO:0008270">
    <property type="term" value="F:zinc ion binding"/>
    <property type="evidence" value="ECO:0007669"/>
    <property type="project" value="InterPro"/>
</dbReference>
<protein>
    <recommendedName>
        <fullName evidence="2">TRIP4/RQT4 C2HC5-type zinc finger domain-containing protein</fullName>
    </recommendedName>
</protein>
<feature type="domain" description="TRIP4/RQT4 C2HC5-type zinc finger" evidence="2">
    <location>
        <begin position="161"/>
        <end position="219"/>
    </location>
</feature>
<dbReference type="InterPro" id="IPR009349">
    <property type="entry name" value="TRIP4/RQT4_C2HC5_Znf"/>
</dbReference>
<dbReference type="Proteomes" id="UP001214628">
    <property type="component" value="Chromosome 2"/>
</dbReference>
<feature type="compositionally biased region" description="Polar residues" evidence="1">
    <location>
        <begin position="258"/>
        <end position="267"/>
    </location>
</feature>
<accession>A0AAF0JE86</accession>
<dbReference type="Pfam" id="PF06221">
    <property type="entry name" value="zf-C2HC5"/>
    <property type="match status" value="1"/>
</dbReference>
<feature type="compositionally biased region" description="Polar residues" evidence="1">
    <location>
        <begin position="63"/>
        <end position="97"/>
    </location>
</feature>
<proteinExistence type="predicted"/>
<dbReference type="AlphaFoldDB" id="A0AAF0JE86"/>
<feature type="compositionally biased region" description="Basic residues" evidence="1">
    <location>
        <begin position="418"/>
        <end position="433"/>
    </location>
</feature>
<name>A0AAF0JE86_9BASI</name>
<gene>
    <name evidence="3" type="ORF">MPSI1_002100</name>
</gene>